<accession>A0A0L0T0P1</accession>
<gene>
    <name evidence="3" type="ORF">AMAG_12898</name>
</gene>
<dbReference type="InterPro" id="IPR036412">
    <property type="entry name" value="HAD-like_sf"/>
</dbReference>
<dbReference type="STRING" id="578462.A0A0L0T0P1"/>
<dbReference type="Gene3D" id="3.40.50.1000">
    <property type="entry name" value="HAD superfamily/HAD-like"/>
    <property type="match status" value="1"/>
</dbReference>
<sequence>MRDRGPSNGINLVESQAASAAPRTAKFRDGFASEGHPIHEEPAWAGSSVLDGERCVTELPPADGQADPALEPCDTRRDAVEGLGRVRQLARDQDEGAEGHGTTGTVVSADDSLSVDAKVSNDLPREPILSPATAALLDQYVMMMTIDLAHPPRLGKKLLVLDLDHTLFDCKSSSPNPHDLIRPGTHEFLTTVYTSFDLAIWSQSSRTLLNHKLATLGLLDTANHTYRIAFTLDATAMFPVTPRSRSPSLERAESPTWQSRMHVKALSLIWARFPETWTRATTMHVDDLQRNFALNPRNGIRVDPWFWSVDAALEDVELRSLARYLMRVVAPAEDVTALDHRAWRQHREVRDGRADDARTVETKVERDDSRAHVET</sequence>
<dbReference type="PANTHER" id="PTHR48493:SF1">
    <property type="entry name" value="UBIQUITIN-LIKE DOMAIN-CONTAINING CTD PHOSPHATASE 1"/>
    <property type="match status" value="1"/>
</dbReference>
<keyword evidence="3" id="KW-0378">Hydrolase</keyword>
<protein>
    <submittedName>
        <fullName evidence="3">HAD hydrolase, family IIID</fullName>
    </submittedName>
</protein>
<dbReference type="SUPFAM" id="SSF56784">
    <property type="entry name" value="HAD-like"/>
    <property type="match status" value="1"/>
</dbReference>
<evidence type="ECO:0000256" key="1">
    <source>
        <dbReference type="SAM" id="MobiDB-lite"/>
    </source>
</evidence>
<dbReference type="InterPro" id="IPR023214">
    <property type="entry name" value="HAD_sf"/>
</dbReference>
<dbReference type="InterPro" id="IPR004274">
    <property type="entry name" value="FCP1_dom"/>
</dbReference>
<evidence type="ECO:0000313" key="4">
    <source>
        <dbReference type="Proteomes" id="UP000054350"/>
    </source>
</evidence>
<dbReference type="GO" id="GO:0005634">
    <property type="term" value="C:nucleus"/>
    <property type="evidence" value="ECO:0007669"/>
    <property type="project" value="TreeGrafter"/>
</dbReference>
<dbReference type="eggNOG" id="KOG1605">
    <property type="taxonomic scope" value="Eukaryota"/>
</dbReference>
<proteinExistence type="predicted"/>
<name>A0A0L0T0P1_ALLM3</name>
<dbReference type="InterPro" id="IPR051658">
    <property type="entry name" value="UBLCP1"/>
</dbReference>
<feature type="compositionally biased region" description="Basic and acidic residues" evidence="1">
    <location>
        <begin position="26"/>
        <end position="42"/>
    </location>
</feature>
<feature type="compositionally biased region" description="Polar residues" evidence="1">
    <location>
        <begin position="8"/>
        <end position="18"/>
    </location>
</feature>
<feature type="region of interest" description="Disordered" evidence="1">
    <location>
        <begin position="1"/>
        <end position="46"/>
    </location>
</feature>
<dbReference type="AlphaFoldDB" id="A0A0L0T0P1"/>
<reference evidence="4" key="2">
    <citation type="submission" date="2009-11" db="EMBL/GenBank/DDBJ databases">
        <title>The Genome Sequence of Allomyces macrogynus strain ATCC 38327.</title>
        <authorList>
            <consortium name="The Broad Institute Genome Sequencing Platform"/>
            <person name="Russ C."/>
            <person name="Cuomo C."/>
            <person name="Shea T."/>
            <person name="Young S.K."/>
            <person name="Zeng Q."/>
            <person name="Koehrsen M."/>
            <person name="Haas B."/>
            <person name="Borodovsky M."/>
            <person name="Guigo R."/>
            <person name="Alvarado L."/>
            <person name="Berlin A."/>
            <person name="Borenstein D."/>
            <person name="Chen Z."/>
            <person name="Engels R."/>
            <person name="Freedman E."/>
            <person name="Gellesch M."/>
            <person name="Goldberg J."/>
            <person name="Griggs A."/>
            <person name="Gujja S."/>
            <person name="Heiman D."/>
            <person name="Hepburn T."/>
            <person name="Howarth C."/>
            <person name="Jen D."/>
            <person name="Larson L."/>
            <person name="Lewis B."/>
            <person name="Mehta T."/>
            <person name="Park D."/>
            <person name="Pearson M."/>
            <person name="Roberts A."/>
            <person name="Saif S."/>
            <person name="Shenoy N."/>
            <person name="Sisk P."/>
            <person name="Stolte C."/>
            <person name="Sykes S."/>
            <person name="Walk T."/>
            <person name="White J."/>
            <person name="Yandava C."/>
            <person name="Burger G."/>
            <person name="Gray M.W."/>
            <person name="Holland P.W.H."/>
            <person name="King N."/>
            <person name="Lang F.B.F."/>
            <person name="Roger A.J."/>
            <person name="Ruiz-Trillo I."/>
            <person name="Lander E."/>
            <person name="Nusbaum C."/>
        </authorList>
    </citation>
    <scope>NUCLEOTIDE SEQUENCE [LARGE SCALE GENOMIC DNA]</scope>
    <source>
        <strain evidence="4">ATCC 38327</strain>
    </source>
</reference>
<dbReference type="OrthoDB" id="1711508at2759"/>
<dbReference type="EMBL" id="GG745356">
    <property type="protein sequence ID" value="KNE68220.1"/>
    <property type="molecule type" value="Genomic_DNA"/>
</dbReference>
<feature type="domain" description="FCP1 homology" evidence="2">
    <location>
        <begin position="152"/>
        <end position="328"/>
    </location>
</feature>
<feature type="region of interest" description="Disordered" evidence="1">
    <location>
        <begin position="349"/>
        <end position="375"/>
    </location>
</feature>
<evidence type="ECO:0000313" key="3">
    <source>
        <dbReference type="EMBL" id="KNE68220.1"/>
    </source>
</evidence>
<dbReference type="SMART" id="SM00577">
    <property type="entry name" value="CPDc"/>
    <property type="match status" value="1"/>
</dbReference>
<evidence type="ECO:0000259" key="2">
    <source>
        <dbReference type="PROSITE" id="PS50969"/>
    </source>
</evidence>
<organism evidence="3 4">
    <name type="scientific">Allomyces macrogynus (strain ATCC 38327)</name>
    <name type="common">Allomyces javanicus var. macrogynus</name>
    <dbReference type="NCBI Taxonomy" id="578462"/>
    <lineage>
        <taxon>Eukaryota</taxon>
        <taxon>Fungi</taxon>
        <taxon>Fungi incertae sedis</taxon>
        <taxon>Blastocladiomycota</taxon>
        <taxon>Blastocladiomycetes</taxon>
        <taxon>Blastocladiales</taxon>
        <taxon>Blastocladiaceae</taxon>
        <taxon>Allomyces</taxon>
    </lineage>
</organism>
<dbReference type="GO" id="GO:0004722">
    <property type="term" value="F:protein serine/threonine phosphatase activity"/>
    <property type="evidence" value="ECO:0007669"/>
    <property type="project" value="TreeGrafter"/>
</dbReference>
<dbReference type="Pfam" id="PF03031">
    <property type="entry name" value="NIF"/>
    <property type="match status" value="1"/>
</dbReference>
<dbReference type="PANTHER" id="PTHR48493">
    <property type="entry name" value="UBIQUITIN-LIKE DOMAIN-CONTAINING CTD PHOSPHATASE 1"/>
    <property type="match status" value="1"/>
</dbReference>
<dbReference type="VEuPathDB" id="FungiDB:AMAG_12898"/>
<dbReference type="Proteomes" id="UP000054350">
    <property type="component" value="Unassembled WGS sequence"/>
</dbReference>
<dbReference type="PROSITE" id="PS50969">
    <property type="entry name" value="FCP1"/>
    <property type="match status" value="1"/>
</dbReference>
<keyword evidence="4" id="KW-1185">Reference proteome</keyword>
<dbReference type="GO" id="GO:0090364">
    <property type="term" value="P:regulation of proteasome assembly"/>
    <property type="evidence" value="ECO:0007669"/>
    <property type="project" value="InterPro"/>
</dbReference>
<reference evidence="3 4" key="1">
    <citation type="submission" date="2009-11" db="EMBL/GenBank/DDBJ databases">
        <title>Annotation of Allomyces macrogynus ATCC 38327.</title>
        <authorList>
            <consortium name="The Broad Institute Genome Sequencing Platform"/>
            <person name="Russ C."/>
            <person name="Cuomo C."/>
            <person name="Burger G."/>
            <person name="Gray M.W."/>
            <person name="Holland P.W.H."/>
            <person name="King N."/>
            <person name="Lang F.B.F."/>
            <person name="Roger A.J."/>
            <person name="Ruiz-Trillo I."/>
            <person name="Young S.K."/>
            <person name="Zeng Q."/>
            <person name="Gargeya S."/>
            <person name="Fitzgerald M."/>
            <person name="Haas B."/>
            <person name="Abouelleil A."/>
            <person name="Alvarado L."/>
            <person name="Arachchi H.M."/>
            <person name="Berlin A."/>
            <person name="Chapman S.B."/>
            <person name="Gearin G."/>
            <person name="Goldberg J."/>
            <person name="Griggs A."/>
            <person name="Gujja S."/>
            <person name="Hansen M."/>
            <person name="Heiman D."/>
            <person name="Howarth C."/>
            <person name="Larimer J."/>
            <person name="Lui A."/>
            <person name="MacDonald P.J.P."/>
            <person name="McCowen C."/>
            <person name="Montmayeur A."/>
            <person name="Murphy C."/>
            <person name="Neiman D."/>
            <person name="Pearson M."/>
            <person name="Priest M."/>
            <person name="Roberts A."/>
            <person name="Saif S."/>
            <person name="Shea T."/>
            <person name="Sisk P."/>
            <person name="Stolte C."/>
            <person name="Sykes S."/>
            <person name="Wortman J."/>
            <person name="Nusbaum C."/>
            <person name="Birren B."/>
        </authorList>
    </citation>
    <scope>NUCLEOTIDE SEQUENCE [LARGE SCALE GENOMIC DNA]</scope>
    <source>
        <strain evidence="3 4">ATCC 38327</strain>
    </source>
</reference>